<evidence type="ECO:0000313" key="1">
    <source>
        <dbReference type="EMBL" id="XCM35602.1"/>
    </source>
</evidence>
<reference evidence="1" key="1">
    <citation type="submission" date="2024-07" db="EMBL/GenBank/DDBJ databases">
        <authorList>
            <person name="Kim Y.J."/>
            <person name="Jeong J.Y."/>
        </authorList>
    </citation>
    <scope>NUCLEOTIDE SEQUENCE</scope>
    <source>
        <strain evidence="1">GIHE-MW2</strain>
    </source>
</reference>
<dbReference type="EMBL" id="CP159837">
    <property type="protein sequence ID" value="XCM35602.1"/>
    <property type="molecule type" value="Genomic_DNA"/>
</dbReference>
<protein>
    <submittedName>
        <fullName evidence="1">Uncharacterized protein</fullName>
    </submittedName>
</protein>
<sequence>MNLSNEQKFIAALEICQSLAALKYQKTHLTFEAIKLFCELAKDPANFLALRHQYAPEIAAALKAVEAYGTSVDNWRVDCEIGFGVKDHCNIISFFLNFPTGNFTRFSGNLATPEIITELIADWQGIDLAPLVLVGVV</sequence>
<proteinExistence type="predicted"/>
<dbReference type="AlphaFoldDB" id="A0AAU8J8Y9"/>
<organism evidence="1">
    <name type="scientific">Planktothricoides raciborskii GIHE-MW2</name>
    <dbReference type="NCBI Taxonomy" id="2792601"/>
    <lineage>
        <taxon>Bacteria</taxon>
        <taxon>Bacillati</taxon>
        <taxon>Cyanobacteriota</taxon>
        <taxon>Cyanophyceae</taxon>
        <taxon>Oscillatoriophycideae</taxon>
        <taxon>Oscillatoriales</taxon>
        <taxon>Oscillatoriaceae</taxon>
        <taxon>Planktothricoides</taxon>
    </lineage>
</organism>
<gene>
    <name evidence="1" type="ORF">ABWT76_004293</name>
</gene>
<dbReference type="RefSeq" id="WP_054465443.1">
    <property type="nucleotide sequence ID" value="NZ_CP159837.1"/>
</dbReference>
<name>A0AAU8J8Y9_9CYAN</name>
<accession>A0AAU8J8Y9</accession>